<name>A0A507QYV4_MONPU</name>
<comment type="caution">
    <text evidence="1">The sequence shown here is derived from an EMBL/GenBank/DDBJ whole genome shotgun (WGS) entry which is preliminary data.</text>
</comment>
<dbReference type="Proteomes" id="UP000319663">
    <property type="component" value="Unassembled WGS sequence"/>
</dbReference>
<organism evidence="1 2">
    <name type="scientific">Monascus purpureus</name>
    <name type="common">Red mold</name>
    <name type="synonym">Monascus anka</name>
    <dbReference type="NCBI Taxonomy" id="5098"/>
    <lineage>
        <taxon>Eukaryota</taxon>
        <taxon>Fungi</taxon>
        <taxon>Dikarya</taxon>
        <taxon>Ascomycota</taxon>
        <taxon>Pezizomycotina</taxon>
        <taxon>Eurotiomycetes</taxon>
        <taxon>Eurotiomycetidae</taxon>
        <taxon>Eurotiales</taxon>
        <taxon>Aspergillaceae</taxon>
        <taxon>Monascus</taxon>
    </lineage>
</organism>
<protein>
    <submittedName>
        <fullName evidence="1">Uncharacterized protein</fullName>
    </submittedName>
</protein>
<evidence type="ECO:0000313" key="1">
    <source>
        <dbReference type="EMBL" id="TQB73902.1"/>
    </source>
</evidence>
<reference evidence="1 2" key="1">
    <citation type="submission" date="2019-06" db="EMBL/GenBank/DDBJ databases">
        <title>Wine fermentation using esterase from Monascus purpureus.</title>
        <authorList>
            <person name="Geng C."/>
            <person name="Zhang Y."/>
        </authorList>
    </citation>
    <scope>NUCLEOTIDE SEQUENCE [LARGE SCALE GENOMIC DNA]</scope>
    <source>
        <strain evidence="1">HQ1</strain>
    </source>
</reference>
<gene>
    <name evidence="1" type="ORF">MPDQ_005381</name>
</gene>
<dbReference type="AlphaFoldDB" id="A0A507QYV4"/>
<proteinExistence type="predicted"/>
<accession>A0A507QYV4</accession>
<sequence>MPLNMKEEPSSISTPSSTEMAIKLSIATSTTTATTSLKNMDMEVNSMEVEFTPASSTASAFALVEVAGLVGSGDFGVFEVLDLSALPDVKLEGS</sequence>
<dbReference type="EMBL" id="VIFY01000038">
    <property type="protein sequence ID" value="TQB73902.1"/>
    <property type="molecule type" value="Genomic_DNA"/>
</dbReference>
<keyword evidence="2" id="KW-1185">Reference proteome</keyword>
<evidence type="ECO:0000313" key="2">
    <source>
        <dbReference type="Proteomes" id="UP000319663"/>
    </source>
</evidence>